<dbReference type="Gene3D" id="2.40.160.210">
    <property type="entry name" value="Acyl-CoA thioesterase, double hotdog domain"/>
    <property type="match status" value="1"/>
</dbReference>
<dbReference type="InterPro" id="IPR049450">
    <property type="entry name" value="ACOT8-like_C"/>
</dbReference>
<keyword evidence="4" id="KW-1185">Reference proteome</keyword>
<dbReference type="InterPro" id="IPR049449">
    <property type="entry name" value="TesB_ACOT8-like_N"/>
</dbReference>
<evidence type="ECO:0000313" key="3">
    <source>
        <dbReference type="EMBL" id="GAA4777676.1"/>
    </source>
</evidence>
<dbReference type="RefSeq" id="WP_345613789.1">
    <property type="nucleotide sequence ID" value="NZ_BAABJV010000005.1"/>
</dbReference>
<gene>
    <name evidence="3" type="ORF">GCM10023329_28420</name>
</gene>
<dbReference type="Pfam" id="PF20789">
    <property type="entry name" value="4HBT_3C"/>
    <property type="match status" value="1"/>
</dbReference>
<dbReference type="Proteomes" id="UP001501147">
    <property type="component" value="Unassembled WGS sequence"/>
</dbReference>
<dbReference type="InterPro" id="IPR042171">
    <property type="entry name" value="Acyl-CoA_hotdog"/>
</dbReference>
<dbReference type="SUPFAM" id="SSF54637">
    <property type="entry name" value="Thioesterase/thiol ester dehydrase-isomerase"/>
    <property type="match status" value="1"/>
</dbReference>
<feature type="domain" description="Acyl-CoA thioesterase-like C-terminal" evidence="2">
    <location>
        <begin position="134"/>
        <end position="262"/>
    </location>
</feature>
<feature type="domain" description="Acyl-CoA thioesterase-like N-terminal HotDog" evidence="1">
    <location>
        <begin position="25"/>
        <end position="106"/>
    </location>
</feature>
<evidence type="ECO:0000259" key="1">
    <source>
        <dbReference type="Pfam" id="PF13622"/>
    </source>
</evidence>
<organism evidence="3 4">
    <name type="scientific">Streptomyces sanyensis</name>
    <dbReference type="NCBI Taxonomy" id="568869"/>
    <lineage>
        <taxon>Bacteria</taxon>
        <taxon>Bacillati</taxon>
        <taxon>Actinomycetota</taxon>
        <taxon>Actinomycetes</taxon>
        <taxon>Kitasatosporales</taxon>
        <taxon>Streptomycetaceae</taxon>
        <taxon>Streptomyces</taxon>
    </lineage>
</organism>
<protein>
    <submittedName>
        <fullName evidence="3">Thioesterase family protein</fullName>
    </submittedName>
</protein>
<reference evidence="4" key="1">
    <citation type="journal article" date="2019" name="Int. J. Syst. Evol. Microbiol.">
        <title>The Global Catalogue of Microorganisms (GCM) 10K type strain sequencing project: providing services to taxonomists for standard genome sequencing and annotation.</title>
        <authorList>
            <consortium name="The Broad Institute Genomics Platform"/>
            <consortium name="The Broad Institute Genome Sequencing Center for Infectious Disease"/>
            <person name="Wu L."/>
            <person name="Ma J."/>
        </authorList>
    </citation>
    <scope>NUCLEOTIDE SEQUENCE [LARGE SCALE GENOMIC DNA]</scope>
    <source>
        <strain evidence="4">JCM 18324</strain>
    </source>
</reference>
<proteinExistence type="predicted"/>
<comment type="caution">
    <text evidence="3">The sequence shown here is derived from an EMBL/GenBank/DDBJ whole genome shotgun (WGS) entry which is preliminary data.</text>
</comment>
<accession>A0ABP9AB76</accession>
<dbReference type="InterPro" id="IPR029069">
    <property type="entry name" value="HotDog_dom_sf"/>
</dbReference>
<dbReference type="EMBL" id="BAABJV010000005">
    <property type="protein sequence ID" value="GAA4777676.1"/>
    <property type="molecule type" value="Genomic_DNA"/>
</dbReference>
<evidence type="ECO:0000259" key="2">
    <source>
        <dbReference type="Pfam" id="PF20789"/>
    </source>
</evidence>
<sequence length="265" mass="28571">MTPPDAEAFYVRLDDHRYIPTEHTRGPWDAAAQHAGPPAALLGRALEERPGARTDMRLARVTYEILRPVPIAPLEATVTVLRAGRGTEVVEAALAPEGGRPVMLARGLRIRTTEEPGPAVADGPHLPAPSETSASPFFGVPWEVGYHTAMEARFAEGSWLERGPGACWLRMRIPLVAGDAPRALDRVLVAADSGNGISNVLNFERHVFVNPDLTVHLQRHPLGEWVAVEARSGVDEAGIGLADARLHDEKGPIGRSAQSLFVAPR</sequence>
<name>A0ABP9AB76_9ACTN</name>
<evidence type="ECO:0000313" key="4">
    <source>
        <dbReference type="Proteomes" id="UP001501147"/>
    </source>
</evidence>
<dbReference type="Pfam" id="PF13622">
    <property type="entry name" value="4HBT_3"/>
    <property type="match status" value="1"/>
</dbReference>